<feature type="region of interest" description="Disordered" evidence="1">
    <location>
        <begin position="714"/>
        <end position="766"/>
    </location>
</feature>
<evidence type="ECO:0000256" key="1">
    <source>
        <dbReference type="SAM" id="MobiDB-lite"/>
    </source>
</evidence>
<dbReference type="SMART" id="SM00220">
    <property type="entry name" value="S_TKc"/>
    <property type="match status" value="1"/>
</dbReference>
<feature type="region of interest" description="Disordered" evidence="1">
    <location>
        <begin position="1"/>
        <end position="66"/>
    </location>
</feature>
<keyword evidence="4" id="KW-1185">Reference proteome</keyword>
<organism evidence="3 4">
    <name type="scientific">Diaporthe vaccinii</name>
    <dbReference type="NCBI Taxonomy" id="105482"/>
    <lineage>
        <taxon>Eukaryota</taxon>
        <taxon>Fungi</taxon>
        <taxon>Dikarya</taxon>
        <taxon>Ascomycota</taxon>
        <taxon>Pezizomycotina</taxon>
        <taxon>Sordariomycetes</taxon>
        <taxon>Sordariomycetidae</taxon>
        <taxon>Diaporthales</taxon>
        <taxon>Diaporthaceae</taxon>
        <taxon>Diaporthe</taxon>
        <taxon>Diaporthe eres species complex</taxon>
    </lineage>
</organism>
<feature type="compositionally biased region" description="Low complexity" evidence="1">
    <location>
        <begin position="733"/>
        <end position="745"/>
    </location>
</feature>
<feature type="domain" description="Protein kinase" evidence="2">
    <location>
        <begin position="306"/>
        <end position="648"/>
    </location>
</feature>
<feature type="compositionally biased region" description="Polar residues" evidence="1">
    <location>
        <begin position="686"/>
        <end position="699"/>
    </location>
</feature>
<feature type="region of interest" description="Disordered" evidence="1">
    <location>
        <begin position="680"/>
        <end position="699"/>
    </location>
</feature>
<dbReference type="SUPFAM" id="SSF56112">
    <property type="entry name" value="Protein kinase-like (PK-like)"/>
    <property type="match status" value="1"/>
</dbReference>
<sequence length="781" mass="88509">MPGAQSHDSSDSGPITAWSNELKVRTETDGTGSPTSETGGSSAVYDGGDSGQLYESRQRSVSYPAVTDKEQLIRDIGSNFLSPSRDAREDVCESKATTLREQSLSGDDPALHLGTDGVASLEIRILGALEVSSGRTGKKFLPFDQMDKIFTYEAILKELHTHHPDLTEECLRCLAHQVYDEIKLPDSSLTTRRKIFGTLVRINKAAWITNFIDEGLYDSDLPFYFPNSNEQHEPVIRKTKQGQEVPVYCFTVPRWSPFERELFEQYQWEFQAAFFQVTPTNGQRRRPRHYALGYKSILPFTEDFEGEGIGDMISAGYSEVWRVRIHPAHHSHPSSENPYFAVKRLRPSNRTLDTFKQEVATLKRLSERDHAHLMRLELTYEYQDRFHLLFRWADGNLRDYWERHPKPSDIPRTHAFAVWASQQWLGLAEALMTIHECPPDSGVPADEADDLAPQRTNGRHGDIKPENILWFQPHGLNSDQSAFEGKLVISDFGLTEFHRDETGLVSPMNTATSPTYRAPEYDISETISQSYDIWTMGCVLLEFIVWYLKGFEAFDQFSKDRATEDTSPIKEDVYFKLVKIAQGNDGRRDNAAVFKKAVALQFESLREMPEISELLVDVLAFIEQKMLRMGPEKRATCKEMVEKFREIYDKASVDENYCLQPVPGHPKRVNTDLSTLLPHVFDPNARGTSNAQSSHEGADVGQSNLLSAFGTAKERTVAEHHGVRPVSRIEEATTPSTKRSSSRSTNHAGSKISLPPQDQHPRDAKRRGLRKTFRSFFCCGA</sequence>
<dbReference type="Proteomes" id="UP001600888">
    <property type="component" value="Unassembled WGS sequence"/>
</dbReference>
<dbReference type="Pfam" id="PF00069">
    <property type="entry name" value="Pkinase"/>
    <property type="match status" value="1"/>
</dbReference>
<dbReference type="Gene3D" id="1.10.510.10">
    <property type="entry name" value="Transferase(Phosphotransferase) domain 1"/>
    <property type="match status" value="1"/>
</dbReference>
<dbReference type="InterPro" id="IPR011009">
    <property type="entry name" value="Kinase-like_dom_sf"/>
</dbReference>
<dbReference type="PANTHER" id="PTHR24359">
    <property type="entry name" value="SERINE/THREONINE-PROTEIN KINASE SBK1"/>
    <property type="match status" value="1"/>
</dbReference>
<feature type="compositionally biased region" description="Low complexity" evidence="1">
    <location>
        <begin position="29"/>
        <end position="42"/>
    </location>
</feature>
<dbReference type="EMBL" id="JBAWTH010000005">
    <property type="protein sequence ID" value="KAL2291824.1"/>
    <property type="molecule type" value="Genomic_DNA"/>
</dbReference>
<name>A0ABR4FAV1_9PEZI</name>
<evidence type="ECO:0000313" key="3">
    <source>
        <dbReference type="EMBL" id="KAL2291824.1"/>
    </source>
</evidence>
<reference evidence="3 4" key="1">
    <citation type="submission" date="2024-03" db="EMBL/GenBank/DDBJ databases">
        <title>A high-quality draft genome sequence of Diaporthe vaccinii, a causative agent of upright dieback and viscid rot disease in cranberry plants.</title>
        <authorList>
            <person name="Sarrasin M."/>
            <person name="Lang B.F."/>
            <person name="Burger G."/>
        </authorList>
    </citation>
    <scope>NUCLEOTIDE SEQUENCE [LARGE SCALE GENOMIC DNA]</scope>
    <source>
        <strain evidence="3 4">IS7</strain>
    </source>
</reference>
<dbReference type="PANTHER" id="PTHR24359:SF37">
    <property type="entry name" value="PROTEIN KINASE DOMAIN-CONTAINING PROTEIN"/>
    <property type="match status" value="1"/>
</dbReference>
<protein>
    <recommendedName>
        <fullName evidence="2">Protein kinase domain-containing protein</fullName>
    </recommendedName>
</protein>
<gene>
    <name evidence="3" type="ORF">FJTKL_12006</name>
</gene>
<feature type="compositionally biased region" description="Basic and acidic residues" evidence="1">
    <location>
        <begin position="714"/>
        <end position="731"/>
    </location>
</feature>
<evidence type="ECO:0000313" key="4">
    <source>
        <dbReference type="Proteomes" id="UP001600888"/>
    </source>
</evidence>
<accession>A0ABR4FAV1</accession>
<dbReference type="InterPro" id="IPR000719">
    <property type="entry name" value="Prot_kinase_dom"/>
</dbReference>
<evidence type="ECO:0000259" key="2">
    <source>
        <dbReference type="PROSITE" id="PS50011"/>
    </source>
</evidence>
<dbReference type="CDD" id="cd00180">
    <property type="entry name" value="PKc"/>
    <property type="match status" value="1"/>
</dbReference>
<comment type="caution">
    <text evidence="3">The sequence shown here is derived from an EMBL/GenBank/DDBJ whole genome shotgun (WGS) entry which is preliminary data.</text>
</comment>
<proteinExistence type="predicted"/>
<dbReference type="PROSITE" id="PS50011">
    <property type="entry name" value="PROTEIN_KINASE_DOM"/>
    <property type="match status" value="1"/>
</dbReference>